<dbReference type="AlphaFoldDB" id="A0AAD6IVL8"/>
<evidence type="ECO:0000313" key="3">
    <source>
        <dbReference type="Proteomes" id="UP001221413"/>
    </source>
</evidence>
<sequence>MIALSLPPFPYRKYINIRHPFHHDDVNIIIRLPALDLPDDVQFEHTPDGKIAPENYKLHEQHAGIHRVTLLAVLFILTSRPGALHPCRLESAEETRKRRKLRPRKPKATEASDEDILLQGDYYYYTGNGDRQRSHLRTQMLIHSSDSYRENPSYSVVESFRQWTFPRENLPQFLVKWKESMTNDDDLVIPVTSDMSDTVRMRDGGCKATGCPDGTEAAHLVPKEEGKWSLHNRPIRMPQTIAFDYMLSRMAWTAFKLVNPSLGISQRATSDAKINKDTGSEEDTKVSSKPSNKPQRGEEEYSRKRKKDDAEDTTTQLERDEQYLESLFPEGTFDGEVPIANLSREQQLTLANTSLYPGFSRINRMKESYKTAHPEITTVADTKNVWEEPEEAVEDRESIVD</sequence>
<comment type="caution">
    <text evidence="2">The sequence shown here is derived from an EMBL/GenBank/DDBJ whole genome shotgun (WGS) entry which is preliminary data.</text>
</comment>
<gene>
    <name evidence="2" type="ORF">Dda_5185</name>
</gene>
<accession>A0AAD6IVL8</accession>
<dbReference type="EMBL" id="JAQGDS010000006">
    <property type="protein sequence ID" value="KAJ6259548.1"/>
    <property type="molecule type" value="Genomic_DNA"/>
</dbReference>
<proteinExistence type="predicted"/>
<feature type="region of interest" description="Disordered" evidence="1">
    <location>
        <begin position="268"/>
        <end position="320"/>
    </location>
</feature>
<evidence type="ECO:0000256" key="1">
    <source>
        <dbReference type="SAM" id="MobiDB-lite"/>
    </source>
</evidence>
<keyword evidence="3" id="KW-1185">Reference proteome</keyword>
<feature type="region of interest" description="Disordered" evidence="1">
    <location>
        <begin position="90"/>
        <end position="112"/>
    </location>
</feature>
<evidence type="ECO:0008006" key="4">
    <source>
        <dbReference type="Google" id="ProtNLM"/>
    </source>
</evidence>
<dbReference type="Proteomes" id="UP001221413">
    <property type="component" value="Unassembled WGS sequence"/>
</dbReference>
<protein>
    <recommendedName>
        <fullName evidence="4">HNH nuclease domain-containing protein</fullName>
    </recommendedName>
</protein>
<feature type="compositionally biased region" description="Basic residues" evidence="1">
    <location>
        <begin position="97"/>
        <end position="106"/>
    </location>
</feature>
<reference evidence="2" key="1">
    <citation type="submission" date="2023-01" db="EMBL/GenBank/DDBJ databases">
        <title>The chitinases involved in constricting ring structure development in the nematode-trapping fungus Drechslerella dactyloides.</title>
        <authorList>
            <person name="Wang R."/>
            <person name="Zhang L."/>
            <person name="Tang P."/>
            <person name="Li S."/>
            <person name="Liang L."/>
        </authorList>
    </citation>
    <scope>NUCLEOTIDE SEQUENCE</scope>
    <source>
        <strain evidence="2">YMF1.00031</strain>
    </source>
</reference>
<name>A0AAD6IVL8_DREDA</name>
<organism evidence="2 3">
    <name type="scientific">Drechslerella dactyloides</name>
    <name type="common">Nematode-trapping fungus</name>
    <name type="synonym">Arthrobotrys dactyloides</name>
    <dbReference type="NCBI Taxonomy" id="74499"/>
    <lineage>
        <taxon>Eukaryota</taxon>
        <taxon>Fungi</taxon>
        <taxon>Dikarya</taxon>
        <taxon>Ascomycota</taxon>
        <taxon>Pezizomycotina</taxon>
        <taxon>Orbiliomycetes</taxon>
        <taxon>Orbiliales</taxon>
        <taxon>Orbiliaceae</taxon>
        <taxon>Drechslerella</taxon>
    </lineage>
</organism>
<feature type="compositionally biased region" description="Basic and acidic residues" evidence="1">
    <location>
        <begin position="273"/>
        <end position="286"/>
    </location>
</feature>
<evidence type="ECO:0000313" key="2">
    <source>
        <dbReference type="EMBL" id="KAJ6259548.1"/>
    </source>
</evidence>